<gene>
    <name evidence="2" type="ORF">AM2010_2215</name>
</gene>
<evidence type="ECO:0000313" key="2">
    <source>
        <dbReference type="EMBL" id="AKM08274.1"/>
    </source>
</evidence>
<dbReference type="InterPro" id="IPR010699">
    <property type="entry name" value="DUF1275"/>
</dbReference>
<dbReference type="Pfam" id="PF06912">
    <property type="entry name" value="DUF1275"/>
    <property type="match status" value="1"/>
</dbReference>
<proteinExistence type="predicted"/>
<dbReference type="AlphaFoldDB" id="A0A0G3XCF1"/>
<feature type="transmembrane region" description="Helical" evidence="1">
    <location>
        <begin position="132"/>
        <end position="151"/>
    </location>
</feature>
<sequence length="213" mass="21794">MHRYDVSRRSLAYGIAGLAGFVDAAGFLAANGYFVSFMSGNTTRLGVETIMQPDATLLPILLIACFVAGVTSGAVVADKSEKSATTSVLALSTLLIAAGAIAHAAGTTALFLGASALAMGAINNAFRREGEVAVGVTYMTGALVRFGQGLAARLTGRRQRGDLAHLLLWASLAVGAVLGAAATTALPAIAPWMPLLYAAGLFGLARRVERARA</sequence>
<dbReference type="Proteomes" id="UP000037643">
    <property type="component" value="Chromosome"/>
</dbReference>
<dbReference type="KEGG" id="amx:AM2010_2215"/>
<evidence type="ECO:0000256" key="1">
    <source>
        <dbReference type="SAM" id="Phobius"/>
    </source>
</evidence>
<dbReference type="PANTHER" id="PTHR37314:SF4">
    <property type="entry name" value="UPF0700 TRANSMEMBRANE PROTEIN YOAK"/>
    <property type="match status" value="1"/>
</dbReference>
<dbReference type="EMBL" id="CP011805">
    <property type="protein sequence ID" value="AKM08274.1"/>
    <property type="molecule type" value="Genomic_DNA"/>
</dbReference>
<dbReference type="PATRIC" id="fig|543877.4.peg.2250"/>
<protein>
    <recommendedName>
        <fullName evidence="4">DUF1275 domain-containing protein</fullName>
    </recommendedName>
</protein>
<evidence type="ECO:0008006" key="4">
    <source>
        <dbReference type="Google" id="ProtNLM"/>
    </source>
</evidence>
<keyword evidence="1" id="KW-1133">Transmembrane helix</keyword>
<organism evidence="2 3">
    <name type="scientific">Pelagerythrobacter marensis</name>
    <dbReference type="NCBI Taxonomy" id="543877"/>
    <lineage>
        <taxon>Bacteria</taxon>
        <taxon>Pseudomonadati</taxon>
        <taxon>Pseudomonadota</taxon>
        <taxon>Alphaproteobacteria</taxon>
        <taxon>Sphingomonadales</taxon>
        <taxon>Erythrobacteraceae</taxon>
        <taxon>Pelagerythrobacter</taxon>
    </lineage>
</organism>
<dbReference type="RefSeq" id="WP_047807123.1">
    <property type="nucleotide sequence ID" value="NZ_CP011805.1"/>
</dbReference>
<name>A0A0G3XCF1_9SPHN</name>
<keyword evidence="1" id="KW-0472">Membrane</keyword>
<dbReference type="OrthoDB" id="885342at2"/>
<feature type="transmembrane region" description="Helical" evidence="1">
    <location>
        <begin position="12"/>
        <end position="35"/>
    </location>
</feature>
<feature type="transmembrane region" description="Helical" evidence="1">
    <location>
        <begin position="188"/>
        <end position="205"/>
    </location>
</feature>
<feature type="transmembrane region" description="Helical" evidence="1">
    <location>
        <begin position="163"/>
        <end position="182"/>
    </location>
</feature>
<keyword evidence="1" id="KW-0812">Transmembrane</keyword>
<dbReference type="STRING" id="543877.AM2010_2215"/>
<feature type="transmembrane region" description="Helical" evidence="1">
    <location>
        <begin position="88"/>
        <end position="112"/>
    </location>
</feature>
<accession>A0A0G3XCF1</accession>
<evidence type="ECO:0000313" key="3">
    <source>
        <dbReference type="Proteomes" id="UP000037643"/>
    </source>
</evidence>
<dbReference type="PANTHER" id="PTHR37314">
    <property type="entry name" value="SLR0142 PROTEIN"/>
    <property type="match status" value="1"/>
</dbReference>
<reference evidence="2 3" key="1">
    <citation type="submission" date="2015-06" db="EMBL/GenBank/DDBJ databases">
        <authorList>
            <person name="Kim K.M."/>
        </authorList>
    </citation>
    <scope>NUCLEOTIDE SEQUENCE [LARGE SCALE GENOMIC DNA]</scope>
    <source>
        <strain evidence="2 3">KCTC 22370</strain>
    </source>
</reference>
<feature type="transmembrane region" description="Helical" evidence="1">
    <location>
        <begin position="55"/>
        <end position="76"/>
    </location>
</feature>
<keyword evidence="3" id="KW-1185">Reference proteome</keyword>